<evidence type="ECO:0000259" key="2">
    <source>
        <dbReference type="PROSITE" id="PS50104"/>
    </source>
</evidence>
<dbReference type="Gene3D" id="3.40.50.10140">
    <property type="entry name" value="Toll/interleukin-1 receptor homology (TIR) domain"/>
    <property type="match status" value="1"/>
</dbReference>
<sequence length="825" mass="91671">MADAMERGCSYHAMFIYNKPKLKNNRKKNRDFEVSFEVVKFAVDKMATWGFEKTYYHDRDALPGSNIFGEFFDTVKASRFTVVVLTKGFLNDCWGKYKSQAAFTKLLDQDKSTRFIAMYIDLEHIPDEFNTMNSLCFSADWQNEHREWEKFKRLLNTVTHPVQDTGPDRFPMTHNTSGSQNAILNSRGPLQHPQAGLAGNNLLVGVQETNPPNLPRGNSILETDAGPHDPPETTDNLQPVIPNTTNRSDNGHTSNQQSGGGNQHSLGFSVTQPNDSSVIYQRNRTNGLNSNSSASVAIATQTTSSSTTTASLHVENSQSTTQTGVGLTSTVATPPNTVMSHTGINMEENIILTQEAQAVASTSTTTQTSGTRAQAVSSTSTTMKTSGTRMPPEGAATLTISPTLDAHSDTNLKNIVGRDNGNEDYLFSSLNRNDVELDNSDQSISNSTDNQMSNNALKIKIKKGHTIPWQSDHMRTGEQLVQSKDEIAIAQQDRRSVPSLNLNSIATDCHETYGSNMKSIEMKRPIVCSPPVTNSSDGYISMDESTASSKGASFVLSTMRRMLPAASSTMRNTVGTMFKHSELNKNQVLFKTAAEYVVNQSKEMTKQYNAMNVIYGSIHDVHLLTIQRTLNYRTQLINGSAKTALHHAEFAKATYITVTQQSNVADVNHGFITPTKLNKDTNTCLNGSDGQALIDILNEASAEQLILFPTRESNTLDLLITTLPGQFTDIHSPDRLSDHDIVMGTLRCTIPRRTRPERTFFQYSKGNYNQMRDDSRDFTRDRYFNGHQNNRTVEENWNMIKEFTLGTTKINVPTKHQKENSQYHG</sequence>
<evidence type="ECO:0000256" key="1">
    <source>
        <dbReference type="SAM" id="MobiDB-lite"/>
    </source>
</evidence>
<dbReference type="PANTHER" id="PTHR33395:SF22">
    <property type="entry name" value="REVERSE TRANSCRIPTASE DOMAIN-CONTAINING PROTEIN"/>
    <property type="match status" value="1"/>
</dbReference>
<protein>
    <recommendedName>
        <fullName evidence="2">TIR domain-containing protein</fullName>
    </recommendedName>
</protein>
<gene>
    <name evidence="3" type="ORF">MCOR_43953</name>
</gene>
<dbReference type="EMBL" id="CACVKT020007808">
    <property type="protein sequence ID" value="CAC5410791.1"/>
    <property type="molecule type" value="Genomic_DNA"/>
</dbReference>
<reference evidence="3 4" key="1">
    <citation type="submission" date="2020-06" db="EMBL/GenBank/DDBJ databases">
        <authorList>
            <person name="Li R."/>
            <person name="Bekaert M."/>
        </authorList>
    </citation>
    <scope>NUCLEOTIDE SEQUENCE [LARGE SCALE GENOMIC DNA]</scope>
    <source>
        <strain evidence="4">wild</strain>
    </source>
</reference>
<dbReference type="AlphaFoldDB" id="A0A6J8DTJ3"/>
<feature type="compositionally biased region" description="Low complexity" evidence="1">
    <location>
        <begin position="362"/>
        <end position="388"/>
    </location>
</feature>
<accession>A0A6J8DTJ3</accession>
<dbReference type="GO" id="GO:0007165">
    <property type="term" value="P:signal transduction"/>
    <property type="evidence" value="ECO:0007669"/>
    <property type="project" value="InterPro"/>
</dbReference>
<feature type="region of interest" description="Disordered" evidence="1">
    <location>
        <begin position="362"/>
        <end position="393"/>
    </location>
</feature>
<keyword evidence="4" id="KW-1185">Reference proteome</keyword>
<dbReference type="SUPFAM" id="SSF52200">
    <property type="entry name" value="Toll/Interleukin receptor TIR domain"/>
    <property type="match status" value="1"/>
</dbReference>
<dbReference type="Proteomes" id="UP000507470">
    <property type="component" value="Unassembled WGS sequence"/>
</dbReference>
<dbReference type="InterPro" id="IPR035897">
    <property type="entry name" value="Toll_tir_struct_dom_sf"/>
</dbReference>
<proteinExistence type="predicted"/>
<dbReference type="PANTHER" id="PTHR33395">
    <property type="entry name" value="TRANSCRIPTASE, PUTATIVE-RELATED-RELATED"/>
    <property type="match status" value="1"/>
</dbReference>
<evidence type="ECO:0000313" key="3">
    <source>
        <dbReference type="EMBL" id="CAC5410791.1"/>
    </source>
</evidence>
<feature type="region of interest" description="Disordered" evidence="1">
    <location>
        <begin position="205"/>
        <end position="272"/>
    </location>
</feature>
<dbReference type="OrthoDB" id="6156515at2759"/>
<feature type="compositionally biased region" description="Polar residues" evidence="1">
    <location>
        <begin position="314"/>
        <end position="336"/>
    </location>
</feature>
<dbReference type="InterPro" id="IPR000157">
    <property type="entry name" value="TIR_dom"/>
</dbReference>
<organism evidence="3 4">
    <name type="scientific">Mytilus coruscus</name>
    <name type="common">Sea mussel</name>
    <dbReference type="NCBI Taxonomy" id="42192"/>
    <lineage>
        <taxon>Eukaryota</taxon>
        <taxon>Metazoa</taxon>
        <taxon>Spiralia</taxon>
        <taxon>Lophotrochozoa</taxon>
        <taxon>Mollusca</taxon>
        <taxon>Bivalvia</taxon>
        <taxon>Autobranchia</taxon>
        <taxon>Pteriomorphia</taxon>
        <taxon>Mytilida</taxon>
        <taxon>Mytiloidea</taxon>
        <taxon>Mytilidae</taxon>
        <taxon>Mytilinae</taxon>
        <taxon>Mytilus</taxon>
    </lineage>
</organism>
<feature type="domain" description="TIR" evidence="2">
    <location>
        <begin position="9"/>
        <end position="166"/>
    </location>
</feature>
<feature type="compositionally biased region" description="Polar residues" evidence="1">
    <location>
        <begin position="233"/>
        <end position="272"/>
    </location>
</feature>
<evidence type="ECO:0000313" key="4">
    <source>
        <dbReference type="Proteomes" id="UP000507470"/>
    </source>
</evidence>
<name>A0A6J8DTJ3_MYTCO</name>
<feature type="region of interest" description="Disordered" evidence="1">
    <location>
        <begin position="307"/>
        <end position="336"/>
    </location>
</feature>
<dbReference type="PROSITE" id="PS50104">
    <property type="entry name" value="TIR"/>
    <property type="match status" value="1"/>
</dbReference>